<dbReference type="EMBL" id="JAIWYP010000015">
    <property type="protein sequence ID" value="KAH3702525.1"/>
    <property type="molecule type" value="Genomic_DNA"/>
</dbReference>
<evidence type="ECO:0000313" key="2">
    <source>
        <dbReference type="EMBL" id="KAH3702525.1"/>
    </source>
</evidence>
<protein>
    <recommendedName>
        <fullName evidence="1">IgGFc-binding protein N-terminal domain-containing protein</fullName>
    </recommendedName>
</protein>
<proteinExistence type="predicted"/>
<evidence type="ECO:0000259" key="1">
    <source>
        <dbReference type="Pfam" id="PF17517"/>
    </source>
</evidence>
<organism evidence="2 3">
    <name type="scientific">Dreissena polymorpha</name>
    <name type="common">Zebra mussel</name>
    <name type="synonym">Mytilus polymorpha</name>
    <dbReference type="NCBI Taxonomy" id="45954"/>
    <lineage>
        <taxon>Eukaryota</taxon>
        <taxon>Metazoa</taxon>
        <taxon>Spiralia</taxon>
        <taxon>Lophotrochozoa</taxon>
        <taxon>Mollusca</taxon>
        <taxon>Bivalvia</taxon>
        <taxon>Autobranchia</taxon>
        <taxon>Heteroconchia</taxon>
        <taxon>Euheterodonta</taxon>
        <taxon>Imparidentia</taxon>
        <taxon>Neoheterodontei</taxon>
        <taxon>Myida</taxon>
        <taxon>Dreissenoidea</taxon>
        <taxon>Dreissenidae</taxon>
        <taxon>Dreissena</taxon>
    </lineage>
</organism>
<feature type="domain" description="IgGFc-binding protein N-terminal" evidence="1">
    <location>
        <begin position="25"/>
        <end position="177"/>
    </location>
</feature>
<name>A0A9D4BGQ9_DREPO</name>
<dbReference type="Pfam" id="PF17517">
    <property type="entry name" value="IgGFc_binding"/>
    <property type="match status" value="1"/>
</dbReference>
<gene>
    <name evidence="2" type="ORF">DPMN_077549</name>
</gene>
<evidence type="ECO:0000313" key="3">
    <source>
        <dbReference type="Proteomes" id="UP000828390"/>
    </source>
</evidence>
<reference evidence="2" key="2">
    <citation type="submission" date="2020-11" db="EMBL/GenBank/DDBJ databases">
        <authorList>
            <person name="McCartney M.A."/>
            <person name="Auch B."/>
            <person name="Kono T."/>
            <person name="Mallez S."/>
            <person name="Becker A."/>
            <person name="Gohl D.M."/>
            <person name="Silverstein K.A.T."/>
            <person name="Koren S."/>
            <person name="Bechman K.B."/>
            <person name="Herman A."/>
            <person name="Abrahante J.E."/>
            <person name="Garbe J."/>
        </authorList>
    </citation>
    <scope>NUCLEOTIDE SEQUENCE</scope>
    <source>
        <strain evidence="2">Duluth1</strain>
        <tissue evidence="2">Whole animal</tissue>
    </source>
</reference>
<dbReference type="InterPro" id="IPR035234">
    <property type="entry name" value="IgGFc-bd_N"/>
</dbReference>
<dbReference type="AlphaFoldDB" id="A0A9D4BGQ9"/>
<keyword evidence="3" id="KW-1185">Reference proteome</keyword>
<comment type="caution">
    <text evidence="2">The sequence shown here is derived from an EMBL/GenBank/DDBJ whole genome shotgun (WGS) entry which is preliminary data.</text>
</comment>
<accession>A0A9D4BGQ9</accession>
<dbReference type="Proteomes" id="UP000828390">
    <property type="component" value="Unassembled WGS sequence"/>
</dbReference>
<sequence>MKNEKPFYSHKGFCDYKDTKKCNVNEADISGIIVETNRPSLVFCGSARNFSHFSQLIPIHSMATQFYVPSMPLLASLYNAKIVFLTNSDNTTVNISKGFDAFHLLYNRGGKAVQSIDLMASYNITASEPIAVGVQFSDHLSRTVFHIVPPTHNFVSGFFASLFRYPDLNMPQSPITVHSAYHNGSSDTSHTDNTNAKPFYRFWDSNGPAYGFSVVQFNHNTSMIVPGYSAIGPIITPVSNCH</sequence>
<reference evidence="2" key="1">
    <citation type="journal article" date="2019" name="bioRxiv">
        <title>The Genome of the Zebra Mussel, Dreissena polymorpha: A Resource for Invasive Species Research.</title>
        <authorList>
            <person name="McCartney M.A."/>
            <person name="Auch B."/>
            <person name="Kono T."/>
            <person name="Mallez S."/>
            <person name="Zhang Y."/>
            <person name="Obille A."/>
            <person name="Becker A."/>
            <person name="Abrahante J.E."/>
            <person name="Garbe J."/>
            <person name="Badalamenti J.P."/>
            <person name="Herman A."/>
            <person name="Mangelson H."/>
            <person name="Liachko I."/>
            <person name="Sullivan S."/>
            <person name="Sone E.D."/>
            <person name="Koren S."/>
            <person name="Silverstein K.A.T."/>
            <person name="Beckman K.B."/>
            <person name="Gohl D.M."/>
        </authorList>
    </citation>
    <scope>NUCLEOTIDE SEQUENCE</scope>
    <source>
        <strain evidence="2">Duluth1</strain>
        <tissue evidence="2">Whole animal</tissue>
    </source>
</reference>